<organism evidence="1 2">
    <name type="scientific">Neiella marina</name>
    <dbReference type="NCBI Taxonomy" id="508461"/>
    <lineage>
        <taxon>Bacteria</taxon>
        <taxon>Pseudomonadati</taxon>
        <taxon>Pseudomonadota</taxon>
        <taxon>Gammaproteobacteria</taxon>
        <taxon>Alteromonadales</taxon>
        <taxon>Echinimonadaceae</taxon>
        <taxon>Neiella</taxon>
    </lineage>
</organism>
<evidence type="ECO:0000313" key="2">
    <source>
        <dbReference type="Proteomes" id="UP000619743"/>
    </source>
</evidence>
<sequence>MLGEDHSLVHEFPEYSEQINQLKQNDQEFAADMRQYDELDRTIRKLELANSPIDDTDMHQMKHDRSALKDSLYRRLQRA</sequence>
<dbReference type="InterPro" id="IPR038444">
    <property type="entry name" value="DUF465_sf"/>
</dbReference>
<evidence type="ECO:0000313" key="1">
    <source>
        <dbReference type="EMBL" id="GGA76315.1"/>
    </source>
</evidence>
<proteinExistence type="predicted"/>
<reference evidence="2" key="1">
    <citation type="journal article" date="2019" name="Int. J. Syst. Evol. Microbiol.">
        <title>The Global Catalogue of Microorganisms (GCM) 10K type strain sequencing project: providing services to taxonomists for standard genome sequencing and annotation.</title>
        <authorList>
            <consortium name="The Broad Institute Genomics Platform"/>
            <consortium name="The Broad Institute Genome Sequencing Center for Infectious Disease"/>
            <person name="Wu L."/>
            <person name="Ma J."/>
        </authorList>
    </citation>
    <scope>NUCLEOTIDE SEQUENCE [LARGE SCALE GENOMIC DNA]</scope>
    <source>
        <strain evidence="2">CGMCC 1.10130</strain>
    </source>
</reference>
<accession>A0A8J2XNW7</accession>
<gene>
    <name evidence="1" type="ORF">GCM10011369_17730</name>
</gene>
<keyword evidence="2" id="KW-1185">Reference proteome</keyword>
<protein>
    <recommendedName>
        <fullName evidence="3">DUF465 domain-containing protein</fullName>
    </recommendedName>
</protein>
<dbReference type="RefSeq" id="WP_087505932.1">
    <property type="nucleotide sequence ID" value="NZ_BMDX01000007.1"/>
</dbReference>
<dbReference type="Proteomes" id="UP000619743">
    <property type="component" value="Unassembled WGS sequence"/>
</dbReference>
<dbReference type="AlphaFoldDB" id="A0A8J2XNW7"/>
<dbReference type="InterPro" id="IPR007420">
    <property type="entry name" value="DUF465"/>
</dbReference>
<dbReference type="Pfam" id="PF04325">
    <property type="entry name" value="DUF465"/>
    <property type="match status" value="1"/>
</dbReference>
<dbReference type="OrthoDB" id="1263265at2"/>
<name>A0A8J2XNW7_9GAMM</name>
<evidence type="ECO:0008006" key="3">
    <source>
        <dbReference type="Google" id="ProtNLM"/>
    </source>
</evidence>
<dbReference type="Gene3D" id="6.10.280.50">
    <property type="match status" value="1"/>
</dbReference>
<dbReference type="EMBL" id="BMDX01000007">
    <property type="protein sequence ID" value="GGA76315.1"/>
    <property type="molecule type" value="Genomic_DNA"/>
</dbReference>
<comment type="caution">
    <text evidence="1">The sequence shown here is derived from an EMBL/GenBank/DDBJ whole genome shotgun (WGS) entry which is preliminary data.</text>
</comment>